<evidence type="ECO:0000313" key="3">
    <source>
        <dbReference type="EMBL" id="GJM87342.1"/>
    </source>
</evidence>
<feature type="region of interest" description="Disordered" evidence="1">
    <location>
        <begin position="531"/>
        <end position="606"/>
    </location>
</feature>
<dbReference type="Pfam" id="PF12348">
    <property type="entry name" value="CLASP_N"/>
    <property type="match status" value="1"/>
</dbReference>
<dbReference type="SUPFAM" id="SSF48371">
    <property type="entry name" value="ARM repeat"/>
    <property type="match status" value="1"/>
</dbReference>
<feature type="domain" description="TOG" evidence="2">
    <location>
        <begin position="689"/>
        <end position="914"/>
    </location>
</feature>
<proteinExistence type="predicted"/>
<evidence type="ECO:0000313" key="4">
    <source>
        <dbReference type="Proteomes" id="UP001054889"/>
    </source>
</evidence>
<dbReference type="Proteomes" id="UP001054889">
    <property type="component" value="Unassembled WGS sequence"/>
</dbReference>
<dbReference type="GO" id="GO:0005881">
    <property type="term" value="C:cytoplasmic microtubule"/>
    <property type="evidence" value="ECO:0007669"/>
    <property type="project" value="TreeGrafter"/>
</dbReference>
<feature type="compositionally biased region" description="Polar residues" evidence="1">
    <location>
        <begin position="377"/>
        <end position="391"/>
    </location>
</feature>
<organism evidence="3 4">
    <name type="scientific">Eleusine coracana subsp. coracana</name>
    <dbReference type="NCBI Taxonomy" id="191504"/>
    <lineage>
        <taxon>Eukaryota</taxon>
        <taxon>Viridiplantae</taxon>
        <taxon>Streptophyta</taxon>
        <taxon>Embryophyta</taxon>
        <taxon>Tracheophyta</taxon>
        <taxon>Spermatophyta</taxon>
        <taxon>Magnoliopsida</taxon>
        <taxon>Liliopsida</taxon>
        <taxon>Poales</taxon>
        <taxon>Poaceae</taxon>
        <taxon>PACMAD clade</taxon>
        <taxon>Chloridoideae</taxon>
        <taxon>Cynodonteae</taxon>
        <taxon>Eleusininae</taxon>
        <taxon>Eleusine</taxon>
    </lineage>
</organism>
<comment type="caution">
    <text evidence="3">The sequence shown here is derived from an EMBL/GenBank/DDBJ whole genome shotgun (WGS) entry which is preliminary data.</text>
</comment>
<dbReference type="GO" id="GO:0000226">
    <property type="term" value="P:microtubule cytoskeleton organization"/>
    <property type="evidence" value="ECO:0007669"/>
    <property type="project" value="TreeGrafter"/>
</dbReference>
<dbReference type="Gene3D" id="1.25.10.10">
    <property type="entry name" value="Leucine-rich Repeat Variant"/>
    <property type="match status" value="3"/>
</dbReference>
<reference evidence="3" key="2">
    <citation type="submission" date="2021-12" db="EMBL/GenBank/DDBJ databases">
        <title>Resequencing data analysis of finger millet.</title>
        <authorList>
            <person name="Hatakeyama M."/>
            <person name="Aluri S."/>
            <person name="Balachadran M.T."/>
            <person name="Sivarajan S.R."/>
            <person name="Poveda L."/>
            <person name="Shimizu-Inatsugi R."/>
            <person name="Schlapbach R."/>
            <person name="Sreeman S.M."/>
            <person name="Shimizu K.K."/>
        </authorList>
    </citation>
    <scope>NUCLEOTIDE SEQUENCE</scope>
</reference>
<dbReference type="EMBL" id="BQKI01000001">
    <property type="protein sequence ID" value="GJM87342.1"/>
    <property type="molecule type" value="Genomic_DNA"/>
</dbReference>
<name>A0AAV5BPH4_ELECO</name>
<dbReference type="InterPro" id="IPR034085">
    <property type="entry name" value="TOG"/>
</dbReference>
<protein>
    <recommendedName>
        <fullName evidence="2">TOG domain-containing protein</fullName>
    </recommendedName>
</protein>
<keyword evidence="4" id="KW-1185">Reference proteome</keyword>
<feature type="region of interest" description="Disordered" evidence="1">
    <location>
        <begin position="672"/>
        <end position="700"/>
    </location>
</feature>
<dbReference type="InterPro" id="IPR016024">
    <property type="entry name" value="ARM-type_fold"/>
</dbReference>
<dbReference type="InterPro" id="IPR011989">
    <property type="entry name" value="ARM-like"/>
</dbReference>
<sequence>MPAGGMASSASVARLRELAPAPGTKLSAAGAAALAECCGGLLRPGGGDAEAVRSALNALCAAGGGAMRRHADGLAPLVVGRLGDGDATVREAARRFLVLLMEMKEANARLENTEPNTSMINDQNAHCATIEMESSDTRQACHLLNFLSKELLRDFEPCAELLIPVLLKNVVITILVIADSADSCIKEMLRNCKVARILPKIIEFAKNDRSAVLRARYRKTSIWVVKVDSGTSFSSGDLQPLQKPCLQCDDMITEGPPESSKHDTSAIESSFEDRSILGNEGNKDTAIEKCDSDNTADIYSPGYGLPSANPLATESLSEMSLPDATVLTIVQDKAECKPDITETSQQVQVPEDPSKLMIMSPTVNMKGSGKLLKQSPAKVNSDASSPGSQQVGMRRVSTPKKSIASKGPHNSYTPNFRRPLLSKQMTNWFYASTRSDLDEKKLILGEMDKNNKLKEVAVAGFSSIYSHYDPASVLSFLVSMPMEEQKRLRWAMKQLIPTVETDLEEFLQQRRHKQRAPSFDTFTAKSPLHPAYQSAKSPLHPAYQSAKSPLHPAYQSAKSPLHPAYQSAKSPLHPAYQSSKSPLHPAYHSAKSPMHPAYQSNSVEGDDLFSSAPQCLPNISLELQEYSHGKIEPESSNESYGHKAEMVAKKSSTMNSRNCLLFGSDYGVVSENTDRSASRDQRNNKRFDELNTSEPSINFGNNEVMRNKSHDHEDAVSQFNEVSKTNGHCASTKMSSSLLEMLDDPDEATRELALSLLVEVLEKQRTAMEGCIETLIAKLLHATKDATLKVVNQAHICLTTVITQFDPLRCLRTIASQLACQDEKILLISINSLSKLVIRLSPENLMAHLSTFLPSLLDAFEDHSPYVRKAVMVCLVDTYLKLGPAVLPYLESLDSAALQLVTTYANRLSQARAIAVDG</sequence>
<dbReference type="InterPro" id="IPR024395">
    <property type="entry name" value="CLASP_N_dom"/>
</dbReference>
<evidence type="ECO:0000256" key="1">
    <source>
        <dbReference type="SAM" id="MobiDB-lite"/>
    </source>
</evidence>
<feature type="compositionally biased region" description="Polar residues" evidence="1">
    <location>
        <begin position="690"/>
        <end position="700"/>
    </location>
</feature>
<feature type="region of interest" description="Disordered" evidence="1">
    <location>
        <begin position="375"/>
        <end position="417"/>
    </location>
</feature>
<dbReference type="AlphaFoldDB" id="A0AAV5BPH4"/>
<dbReference type="PANTHER" id="PTHR21567:SF64">
    <property type="entry name" value="OS02G0816300 PROTEIN"/>
    <property type="match status" value="1"/>
</dbReference>
<dbReference type="GO" id="GO:0008017">
    <property type="term" value="F:microtubule binding"/>
    <property type="evidence" value="ECO:0007669"/>
    <property type="project" value="TreeGrafter"/>
</dbReference>
<reference evidence="3" key="1">
    <citation type="journal article" date="2018" name="DNA Res.">
        <title>Multiple hybrid de novo genome assembly of finger millet, an orphan allotetraploid crop.</title>
        <authorList>
            <person name="Hatakeyama M."/>
            <person name="Aluri S."/>
            <person name="Balachadran M.T."/>
            <person name="Sivarajan S.R."/>
            <person name="Patrignani A."/>
            <person name="Gruter S."/>
            <person name="Poveda L."/>
            <person name="Shimizu-Inatsugi R."/>
            <person name="Baeten J."/>
            <person name="Francoijs K.J."/>
            <person name="Nataraja K.N."/>
            <person name="Reddy Y.A.N."/>
            <person name="Phadnis S."/>
            <person name="Ravikumar R.L."/>
            <person name="Schlapbach R."/>
            <person name="Sreeman S.M."/>
            <person name="Shimizu K.K."/>
        </authorList>
    </citation>
    <scope>NUCLEOTIDE SEQUENCE</scope>
</reference>
<gene>
    <name evidence="3" type="primary">ga03286</name>
    <name evidence="3" type="ORF">PR202_ga03286</name>
</gene>
<accession>A0AAV5BPH4</accession>
<evidence type="ECO:0000259" key="2">
    <source>
        <dbReference type="SMART" id="SM01349"/>
    </source>
</evidence>
<dbReference type="PANTHER" id="PTHR21567">
    <property type="entry name" value="CLASP"/>
    <property type="match status" value="1"/>
</dbReference>
<dbReference type="SMART" id="SM01349">
    <property type="entry name" value="TOG"/>
    <property type="match status" value="1"/>
</dbReference>
<feature type="compositionally biased region" description="Basic and acidic residues" evidence="1">
    <location>
        <begin position="672"/>
        <end position="689"/>
    </location>
</feature>